<evidence type="ECO:0000313" key="2">
    <source>
        <dbReference type="EMBL" id="GFS05208.1"/>
    </source>
</evidence>
<gene>
    <name evidence="2" type="ORF">ElyMa_001193800</name>
</gene>
<dbReference type="Proteomes" id="UP000762676">
    <property type="component" value="Unassembled WGS sequence"/>
</dbReference>
<feature type="region of interest" description="Disordered" evidence="1">
    <location>
        <begin position="95"/>
        <end position="118"/>
    </location>
</feature>
<reference evidence="2 3" key="1">
    <citation type="journal article" date="2021" name="Elife">
        <title>Chloroplast acquisition without the gene transfer in kleptoplastic sea slugs, Plakobranchus ocellatus.</title>
        <authorList>
            <person name="Maeda T."/>
            <person name="Takahashi S."/>
            <person name="Yoshida T."/>
            <person name="Shimamura S."/>
            <person name="Takaki Y."/>
            <person name="Nagai Y."/>
            <person name="Toyoda A."/>
            <person name="Suzuki Y."/>
            <person name="Arimoto A."/>
            <person name="Ishii H."/>
            <person name="Satoh N."/>
            <person name="Nishiyama T."/>
            <person name="Hasebe M."/>
            <person name="Maruyama T."/>
            <person name="Minagawa J."/>
            <person name="Obokata J."/>
            <person name="Shigenobu S."/>
        </authorList>
    </citation>
    <scope>NUCLEOTIDE SEQUENCE [LARGE SCALE GENOMIC DNA]</scope>
</reference>
<protein>
    <submittedName>
        <fullName evidence="2">Uncharacterized protein</fullName>
    </submittedName>
</protein>
<accession>A0AAV4I449</accession>
<name>A0AAV4I449_9GAST</name>
<dbReference type="AlphaFoldDB" id="A0AAV4I449"/>
<sequence length="118" mass="14018">MPKYRPILKTRKPMPISQQDRVLTPDGIERLQGCLECTDWTVFIDACDDFDELTDTIDSYINFCEENVTTVKKINKFPNEKPWVTKELRELLRKKRQAHKNNDLEENEKDNKKNKKTC</sequence>
<comment type="caution">
    <text evidence="2">The sequence shown here is derived from an EMBL/GenBank/DDBJ whole genome shotgun (WGS) entry which is preliminary data.</text>
</comment>
<keyword evidence="3" id="KW-1185">Reference proteome</keyword>
<dbReference type="EMBL" id="BMAT01002349">
    <property type="protein sequence ID" value="GFS05208.1"/>
    <property type="molecule type" value="Genomic_DNA"/>
</dbReference>
<organism evidence="2 3">
    <name type="scientific">Elysia marginata</name>
    <dbReference type="NCBI Taxonomy" id="1093978"/>
    <lineage>
        <taxon>Eukaryota</taxon>
        <taxon>Metazoa</taxon>
        <taxon>Spiralia</taxon>
        <taxon>Lophotrochozoa</taxon>
        <taxon>Mollusca</taxon>
        <taxon>Gastropoda</taxon>
        <taxon>Heterobranchia</taxon>
        <taxon>Euthyneura</taxon>
        <taxon>Panpulmonata</taxon>
        <taxon>Sacoglossa</taxon>
        <taxon>Placobranchoidea</taxon>
        <taxon>Plakobranchidae</taxon>
        <taxon>Elysia</taxon>
    </lineage>
</organism>
<evidence type="ECO:0000313" key="3">
    <source>
        <dbReference type="Proteomes" id="UP000762676"/>
    </source>
</evidence>
<proteinExistence type="predicted"/>
<evidence type="ECO:0000256" key="1">
    <source>
        <dbReference type="SAM" id="MobiDB-lite"/>
    </source>
</evidence>